<dbReference type="InterPro" id="IPR051681">
    <property type="entry name" value="Ser/Thr_Kinases-Pseudokinases"/>
</dbReference>
<feature type="region of interest" description="Disordered" evidence="6">
    <location>
        <begin position="372"/>
        <end position="396"/>
    </location>
</feature>
<dbReference type="InterPro" id="IPR017441">
    <property type="entry name" value="Protein_kinase_ATP_BS"/>
</dbReference>
<dbReference type="InterPro" id="IPR011989">
    <property type="entry name" value="ARM-like"/>
</dbReference>
<dbReference type="SMART" id="SM00185">
    <property type="entry name" value="ARM"/>
    <property type="match status" value="4"/>
</dbReference>
<evidence type="ECO:0000256" key="5">
    <source>
        <dbReference type="PROSITE-ProRule" id="PRU10141"/>
    </source>
</evidence>
<dbReference type="InterPro" id="IPR016024">
    <property type="entry name" value="ARM-type_fold"/>
</dbReference>
<keyword evidence="1" id="KW-0808">Transferase</keyword>
<dbReference type="Gene3D" id="1.10.510.10">
    <property type="entry name" value="Transferase(Phosphotransferase) domain 1"/>
    <property type="match status" value="1"/>
</dbReference>
<dbReference type="PROSITE" id="PS00107">
    <property type="entry name" value="PROTEIN_KINASE_ATP"/>
    <property type="match status" value="1"/>
</dbReference>
<dbReference type="RefSeq" id="XP_060327681.1">
    <property type="nucleotide sequence ID" value="XM_060473816.1"/>
</dbReference>
<accession>A0AA39K1C3</accession>
<keyword evidence="2 5" id="KW-0547">Nucleotide-binding</keyword>
<dbReference type="GeneID" id="85357364"/>
<feature type="binding site" evidence="5">
    <location>
        <position position="50"/>
    </location>
    <ligand>
        <name>ATP</name>
        <dbReference type="ChEBI" id="CHEBI:30616"/>
    </ligand>
</feature>
<evidence type="ECO:0000256" key="2">
    <source>
        <dbReference type="ARBA" id="ARBA00022741"/>
    </source>
</evidence>
<keyword evidence="3" id="KW-0418">Kinase</keyword>
<dbReference type="PANTHER" id="PTHR44329">
    <property type="entry name" value="SERINE/THREONINE-PROTEIN KINASE TNNI3K-RELATED"/>
    <property type="match status" value="1"/>
</dbReference>
<organism evidence="8 9">
    <name type="scientific">Armillaria tabescens</name>
    <name type="common">Ringless honey mushroom</name>
    <name type="synonym">Agaricus tabescens</name>
    <dbReference type="NCBI Taxonomy" id="1929756"/>
    <lineage>
        <taxon>Eukaryota</taxon>
        <taxon>Fungi</taxon>
        <taxon>Dikarya</taxon>
        <taxon>Basidiomycota</taxon>
        <taxon>Agaricomycotina</taxon>
        <taxon>Agaricomycetes</taxon>
        <taxon>Agaricomycetidae</taxon>
        <taxon>Agaricales</taxon>
        <taxon>Marasmiineae</taxon>
        <taxon>Physalacriaceae</taxon>
        <taxon>Desarmillaria</taxon>
    </lineage>
</organism>
<dbReference type="PANTHER" id="PTHR44329:SF288">
    <property type="entry name" value="MITOGEN-ACTIVATED PROTEIN KINASE KINASE KINASE 20"/>
    <property type="match status" value="1"/>
</dbReference>
<sequence>MESPSPSPSALGVGMVDGEELTYDKDLRLGGGRNGSVFQGSLNKNVVAVKVLSSEASSDIFFERAHSWRSLNHANICEVYRVSSTEEDSLYLVMQCHVNGNSRQYLTRNPNVDRGKIILETALGMQYLHSCDIIHGGLKPTNILIKDNGEACVSDWAMVEIQPSRNKEAHRYFSPEAWKGTVSRPSDVFSFAMSAYELYSLSQPWGVLSEKQIYQLVVAEDARPDRPDPTRDARVGLNNYFWDIIEECWQKEPRMRPSFDIVVRLWRSHGTDASQEVSALNAKTMPAAGRGRSLSLKTQPNAPDPVLASLTAEFGQLSARSTSLGRSSTVASTRSFRSGPPAYEKPPTASPASPLSPLSNYSPLSSQIFSATSSTDASSLSTPRSHPVDELPPISPVSSTRSSLVILSPASRPKPHAEPFRVNSLSNSSDYSRHWDPTSTLARSYTPQLSAFAEVDEHVVRSESPSLWEAKRRGMGAITHQPIATAWDRRSGLSAESEGLSGTGSSSSLSHPPNAILLVGALQAEVQTTRRRAFIDNCLSRIQYVATQCDKGAQKLVTAGAVPVLIHLLKIRAAEPDGLEVVLTTLGLVAHDTITANTIYRTNTTRTLIEIVKSSTSDPVITLALWCLNRICRNADVATGLIKQNLVSAILEKTLHGNLACARMSAWCIGILIYNDSIADVLSDLGIIPEIAAYLRQVSTTNTVAPDDICAGLYAVARIARSIKLSKALYKQGCVSIVSFHLASSNDPSVLMWAARAVGCMMRPNSADMAKVLLDADVARGLSRLPSVLPPEVVEPLGSFAFAIQRFSCAEWGGGTRKALVDAGVVDALLAALRTVADEPYPQIHMQMALAVSFLGDVGGSAIRKEIVSAGGITILKRVGENGSADVSKACSMAVTSITGNLWTRNAASAKTAMTHNWSGGCPDYHTACPIPLADTESLY</sequence>
<keyword evidence="9" id="KW-1185">Reference proteome</keyword>
<dbReference type="InterPro" id="IPR000719">
    <property type="entry name" value="Prot_kinase_dom"/>
</dbReference>
<evidence type="ECO:0000313" key="8">
    <source>
        <dbReference type="EMBL" id="KAK0451344.1"/>
    </source>
</evidence>
<name>A0AA39K1C3_ARMTA</name>
<keyword evidence="4 5" id="KW-0067">ATP-binding</keyword>
<feature type="compositionally biased region" description="Low complexity" evidence="6">
    <location>
        <begin position="346"/>
        <end position="357"/>
    </location>
</feature>
<reference evidence="8" key="1">
    <citation type="submission" date="2023-06" db="EMBL/GenBank/DDBJ databases">
        <authorList>
            <consortium name="Lawrence Berkeley National Laboratory"/>
            <person name="Ahrendt S."/>
            <person name="Sahu N."/>
            <person name="Indic B."/>
            <person name="Wong-Bajracharya J."/>
            <person name="Merenyi Z."/>
            <person name="Ke H.-M."/>
            <person name="Monk M."/>
            <person name="Kocsube S."/>
            <person name="Drula E."/>
            <person name="Lipzen A."/>
            <person name="Balint B."/>
            <person name="Henrissat B."/>
            <person name="Andreopoulos B."/>
            <person name="Martin F.M."/>
            <person name="Harder C.B."/>
            <person name="Rigling D."/>
            <person name="Ford K.L."/>
            <person name="Foster G.D."/>
            <person name="Pangilinan J."/>
            <person name="Papanicolaou A."/>
            <person name="Barry K."/>
            <person name="LaButti K."/>
            <person name="Viragh M."/>
            <person name="Koriabine M."/>
            <person name="Yan M."/>
            <person name="Riley R."/>
            <person name="Champramary S."/>
            <person name="Plett K.L."/>
            <person name="Tsai I.J."/>
            <person name="Slot J."/>
            <person name="Sipos G."/>
            <person name="Plett J."/>
            <person name="Nagy L.G."/>
            <person name="Grigoriev I.V."/>
        </authorList>
    </citation>
    <scope>NUCLEOTIDE SEQUENCE</scope>
    <source>
        <strain evidence="8">CCBAS 213</strain>
    </source>
</reference>
<dbReference type="Gene3D" id="1.25.10.10">
    <property type="entry name" value="Leucine-rich Repeat Variant"/>
    <property type="match status" value="2"/>
</dbReference>
<feature type="region of interest" description="Disordered" evidence="6">
    <location>
        <begin position="321"/>
        <end position="357"/>
    </location>
</feature>
<feature type="domain" description="Protein kinase" evidence="7">
    <location>
        <begin position="23"/>
        <end position="272"/>
    </location>
</feature>
<feature type="compositionally biased region" description="Polar residues" evidence="6">
    <location>
        <begin position="321"/>
        <end position="336"/>
    </location>
</feature>
<dbReference type="GO" id="GO:0005524">
    <property type="term" value="F:ATP binding"/>
    <property type="evidence" value="ECO:0007669"/>
    <property type="project" value="UniProtKB-UniRule"/>
</dbReference>
<dbReference type="InterPro" id="IPR001245">
    <property type="entry name" value="Ser-Thr/Tyr_kinase_cat_dom"/>
</dbReference>
<dbReference type="EMBL" id="JAUEPS010000033">
    <property type="protein sequence ID" value="KAK0451344.1"/>
    <property type="molecule type" value="Genomic_DNA"/>
</dbReference>
<dbReference type="GO" id="GO:0004674">
    <property type="term" value="F:protein serine/threonine kinase activity"/>
    <property type="evidence" value="ECO:0007669"/>
    <property type="project" value="TreeGrafter"/>
</dbReference>
<dbReference type="PROSITE" id="PS50011">
    <property type="entry name" value="PROTEIN_KINASE_DOM"/>
    <property type="match status" value="1"/>
</dbReference>
<evidence type="ECO:0000256" key="6">
    <source>
        <dbReference type="SAM" id="MobiDB-lite"/>
    </source>
</evidence>
<gene>
    <name evidence="8" type="ORF">EV420DRAFT_1560505</name>
</gene>
<comment type="caution">
    <text evidence="8">The sequence shown here is derived from an EMBL/GenBank/DDBJ whole genome shotgun (WGS) entry which is preliminary data.</text>
</comment>
<evidence type="ECO:0000256" key="1">
    <source>
        <dbReference type="ARBA" id="ARBA00022679"/>
    </source>
</evidence>
<protein>
    <recommendedName>
        <fullName evidence="7">Protein kinase domain-containing protein</fullName>
    </recommendedName>
</protein>
<dbReference type="InterPro" id="IPR011009">
    <property type="entry name" value="Kinase-like_dom_sf"/>
</dbReference>
<evidence type="ECO:0000256" key="3">
    <source>
        <dbReference type="ARBA" id="ARBA00022777"/>
    </source>
</evidence>
<dbReference type="SUPFAM" id="SSF56112">
    <property type="entry name" value="Protein kinase-like (PK-like)"/>
    <property type="match status" value="1"/>
</dbReference>
<dbReference type="Pfam" id="PF07714">
    <property type="entry name" value="PK_Tyr_Ser-Thr"/>
    <property type="match status" value="1"/>
</dbReference>
<evidence type="ECO:0000256" key="4">
    <source>
        <dbReference type="ARBA" id="ARBA00022840"/>
    </source>
</evidence>
<feature type="region of interest" description="Disordered" evidence="6">
    <location>
        <begin position="410"/>
        <end position="432"/>
    </location>
</feature>
<dbReference type="InterPro" id="IPR000225">
    <property type="entry name" value="Armadillo"/>
</dbReference>
<dbReference type="Proteomes" id="UP001175211">
    <property type="component" value="Unassembled WGS sequence"/>
</dbReference>
<proteinExistence type="predicted"/>
<evidence type="ECO:0000313" key="9">
    <source>
        <dbReference type="Proteomes" id="UP001175211"/>
    </source>
</evidence>
<dbReference type="SUPFAM" id="SSF48371">
    <property type="entry name" value="ARM repeat"/>
    <property type="match status" value="1"/>
</dbReference>
<evidence type="ECO:0000259" key="7">
    <source>
        <dbReference type="PROSITE" id="PS50011"/>
    </source>
</evidence>
<feature type="compositionally biased region" description="Low complexity" evidence="6">
    <location>
        <begin position="372"/>
        <end position="382"/>
    </location>
</feature>
<dbReference type="AlphaFoldDB" id="A0AA39K1C3"/>